<dbReference type="RefSeq" id="WP_244457740.1">
    <property type="nucleotide sequence ID" value="NZ_AP025637.1"/>
</dbReference>
<feature type="chain" id="PRO_5046804158" description="VWFA domain-containing protein" evidence="2">
    <location>
        <begin position="22"/>
        <end position="667"/>
    </location>
</feature>
<evidence type="ECO:0000256" key="2">
    <source>
        <dbReference type="SAM" id="SignalP"/>
    </source>
</evidence>
<sequence length="667" mass="68257">MRHFLGLAFTLACLGAPSAHAQQPAQQAGETIVILDMSASMWGRIGDQTKLEIAREAVRGMFSRFPAGSRVGLMAYGHRRAGQCSDIQVLFEPGPVDAAAAGQALDRLTARGRTPLTESVRQAAAALRVRERGGTIILVTDGIETCDGDPCALAAELESANASFTAHVVGFDLRTASERARVACIAERTGGVFVPAANADELAGALARATEARPAPTTPVAPPRGVGLRATNGPGGPTLAEATFTVLREGEETPVHEGSAASLPLAPGRYIVTGSTIDRIGTVTAEVTATAPAEIVVPLADALPRATVTPARTSVDATTTVEVTWTGPNEPGDYLVMAPAAQGQEEPETRHYAYARDGSPATLRAPGVAGAYEVRYVLARAARPIGRASITVTPVTATLAAPAEAAAGSPVAVQWTGPRAPGSWIGIVPAGAPPAQYIAGGFVYVEDAATPLTLTAPAAAGAYEIRFVEGIDGTPLATRPLAVTAATATLDGPDSGMAGSPVTIRFAPAAASQGSFIAIVAPDAAASDYIQGSWAYAEGGEVAFHLPPTAGRYELRYVLVAPGSAEIILRRPITATAPAATLTAPATGAAGTPMTVGFTGPRGSADYIAVAAVDSAGDQYITYFTIGEAAQGEITLPEEKGTYELRYVMGAADAANAVIARQRITVH</sequence>
<dbReference type="InterPro" id="IPR002035">
    <property type="entry name" value="VWF_A"/>
</dbReference>
<accession>A0ABM7XY26</accession>
<keyword evidence="2" id="KW-0732">Signal</keyword>
<dbReference type="EMBL" id="AP025637">
    <property type="protein sequence ID" value="BDG70406.1"/>
    <property type="molecule type" value="Genomic_DNA"/>
</dbReference>
<dbReference type="PANTHER" id="PTHR10579">
    <property type="entry name" value="CALCIUM-ACTIVATED CHLORIDE CHANNEL REGULATOR"/>
    <property type="match status" value="1"/>
</dbReference>
<dbReference type="PANTHER" id="PTHR10579:SF43">
    <property type="entry name" value="ZINC FINGER (C3HC4-TYPE RING FINGER) FAMILY PROTEIN"/>
    <property type="match status" value="1"/>
</dbReference>
<evidence type="ECO:0000313" key="4">
    <source>
        <dbReference type="EMBL" id="BDG70406.1"/>
    </source>
</evidence>
<reference evidence="4 5" key="1">
    <citation type="journal article" date="2016" name="Microbes Environ.">
        <title>Phylogenetically diverse aerobic anoxygenic phototrophic bacteria isolated from epilithic biofilms in Tama river, Japan.</title>
        <authorList>
            <person name="Hirose S."/>
            <person name="Matsuura K."/>
            <person name="Haruta S."/>
        </authorList>
    </citation>
    <scope>NUCLEOTIDE SEQUENCE [LARGE SCALE GENOMIC DNA]</scope>
    <source>
        <strain evidence="4 5">S08</strain>
    </source>
</reference>
<dbReference type="Gene3D" id="3.40.50.410">
    <property type="entry name" value="von Willebrand factor, type A domain"/>
    <property type="match status" value="1"/>
</dbReference>
<dbReference type="InterPro" id="IPR051266">
    <property type="entry name" value="CLCR"/>
</dbReference>
<gene>
    <name evidence="4" type="ORF">Rmf_03350</name>
</gene>
<protein>
    <recommendedName>
        <fullName evidence="3">VWFA domain-containing protein</fullName>
    </recommendedName>
</protein>
<proteinExistence type="predicted"/>
<dbReference type="Proteomes" id="UP000831327">
    <property type="component" value="Chromosome"/>
</dbReference>
<dbReference type="SUPFAM" id="SSF53300">
    <property type="entry name" value="vWA-like"/>
    <property type="match status" value="1"/>
</dbReference>
<evidence type="ECO:0000313" key="5">
    <source>
        <dbReference type="Proteomes" id="UP000831327"/>
    </source>
</evidence>
<feature type="region of interest" description="Disordered" evidence="1">
    <location>
        <begin position="209"/>
        <end position="237"/>
    </location>
</feature>
<dbReference type="PROSITE" id="PS50234">
    <property type="entry name" value="VWFA"/>
    <property type="match status" value="1"/>
</dbReference>
<evidence type="ECO:0000256" key="1">
    <source>
        <dbReference type="SAM" id="MobiDB-lite"/>
    </source>
</evidence>
<dbReference type="InterPro" id="IPR036465">
    <property type="entry name" value="vWFA_dom_sf"/>
</dbReference>
<feature type="signal peptide" evidence="2">
    <location>
        <begin position="1"/>
        <end position="21"/>
    </location>
</feature>
<evidence type="ECO:0000259" key="3">
    <source>
        <dbReference type="PROSITE" id="PS50234"/>
    </source>
</evidence>
<organism evidence="4 5">
    <name type="scientific">Roseomonas fluvialis</name>
    <dbReference type="NCBI Taxonomy" id="1750527"/>
    <lineage>
        <taxon>Bacteria</taxon>
        <taxon>Pseudomonadati</taxon>
        <taxon>Pseudomonadota</taxon>
        <taxon>Alphaproteobacteria</taxon>
        <taxon>Acetobacterales</taxon>
        <taxon>Roseomonadaceae</taxon>
        <taxon>Roseomonas</taxon>
    </lineage>
</organism>
<dbReference type="Pfam" id="PF13519">
    <property type="entry name" value="VWA_2"/>
    <property type="match status" value="1"/>
</dbReference>
<dbReference type="SMART" id="SM00327">
    <property type="entry name" value="VWA"/>
    <property type="match status" value="1"/>
</dbReference>
<name>A0ABM7XY26_9PROT</name>
<keyword evidence="5" id="KW-1185">Reference proteome</keyword>
<feature type="domain" description="VWFA" evidence="3">
    <location>
        <begin position="30"/>
        <end position="209"/>
    </location>
</feature>